<dbReference type="Gene3D" id="3.40.50.10540">
    <property type="entry name" value="Crotonobetainyl-coa:carnitine coa-transferase, domain 1"/>
    <property type="match status" value="1"/>
</dbReference>
<reference evidence="1 2" key="1">
    <citation type="submission" date="2019-03" db="EMBL/GenBank/DDBJ databases">
        <title>Complete Genome Sequence of Paraburkholderia dipogonis ICMP 19430T, a Nitrogen-fixing Symbiont of the South African Invasive Legume Dipogon lignosus in New Zealand.</title>
        <authorList>
            <person name="De Meyer S.E."/>
        </authorList>
    </citation>
    <scope>NUCLEOTIDE SEQUENCE [LARGE SCALE GENOMIC DNA]</scope>
    <source>
        <strain evidence="1 2">ICMP 19430</strain>
    </source>
</reference>
<dbReference type="Proteomes" id="UP000297385">
    <property type="component" value="Unassembled WGS sequence"/>
</dbReference>
<dbReference type="PANTHER" id="PTHR48228">
    <property type="entry name" value="SUCCINYL-COA--D-CITRAMALATE COA-TRANSFERASE"/>
    <property type="match status" value="1"/>
</dbReference>
<organism evidence="1 2">
    <name type="scientific">Paraburkholderia dipogonis</name>
    <dbReference type="NCBI Taxonomy" id="1211383"/>
    <lineage>
        <taxon>Bacteria</taxon>
        <taxon>Pseudomonadati</taxon>
        <taxon>Pseudomonadota</taxon>
        <taxon>Betaproteobacteria</taxon>
        <taxon>Burkholderiales</taxon>
        <taxon>Burkholderiaceae</taxon>
        <taxon>Paraburkholderia</taxon>
    </lineage>
</organism>
<evidence type="ECO:0000313" key="2">
    <source>
        <dbReference type="Proteomes" id="UP000297385"/>
    </source>
</evidence>
<dbReference type="SUPFAM" id="SSF89796">
    <property type="entry name" value="CoA-transferase family III (CaiB/BaiF)"/>
    <property type="match status" value="1"/>
</dbReference>
<protein>
    <submittedName>
        <fullName evidence="1">CoA transferase</fullName>
    </submittedName>
</protein>
<proteinExistence type="predicted"/>
<dbReference type="RefSeq" id="WP_134465263.1">
    <property type="nucleotide sequence ID" value="NZ_JBHMFL010000100.1"/>
</dbReference>
<dbReference type="InterPro" id="IPR044855">
    <property type="entry name" value="CoA-Trfase_III_dom3_sf"/>
</dbReference>
<dbReference type="Gene3D" id="3.30.1540.10">
    <property type="entry name" value="formyl-coa transferase, domain 3"/>
    <property type="match status" value="1"/>
</dbReference>
<dbReference type="Pfam" id="PF02515">
    <property type="entry name" value="CoA_transf_3"/>
    <property type="match status" value="1"/>
</dbReference>
<dbReference type="InterPro" id="IPR003673">
    <property type="entry name" value="CoA-Trfase_fam_III"/>
</dbReference>
<evidence type="ECO:0000313" key="1">
    <source>
        <dbReference type="EMBL" id="TFE41986.1"/>
    </source>
</evidence>
<gene>
    <name evidence="1" type="ORF">E2553_35790</name>
</gene>
<keyword evidence="1" id="KW-0808">Transferase</keyword>
<dbReference type="EMBL" id="SNVI01000002">
    <property type="protein sequence ID" value="TFE41986.1"/>
    <property type="molecule type" value="Genomic_DNA"/>
</dbReference>
<sequence>MGPLDGLTVVDFSTLLPGPMASLVLAEAGATVIKIERPQTGDDMRTYQPRLGEDSVNFVMLNRGKRSISIDLKRPDARDKLKPLIERADVLIEQFRPGVMSRLGFGFDEVRDINPKLIYCSISGWGQTGPKSNIAAHDLNYVAETGMLGLSTGADGAPVLPPMLAADIAGGAFPAVMNIMFALRERDRTGRGVHLDISMADNLFAFNYWGIGSGLSGAGWPKPGGELVTGGSPRYHIYRTRDGRYLAAAPIEDKFWENFTRIIELPAEFKDPTSDTGVAIAAVAERIVSRTASEWKALFDGQDVCCSIVATLEEAVKDPHVAARGLFEHTVGSSDGRLSALPVPIASVFRTSASHRPSPALGASNELLES</sequence>
<dbReference type="InterPro" id="IPR023606">
    <property type="entry name" value="CoA-Trfase_III_dom_1_sf"/>
</dbReference>
<dbReference type="GO" id="GO:0016740">
    <property type="term" value="F:transferase activity"/>
    <property type="evidence" value="ECO:0007669"/>
    <property type="project" value="UniProtKB-KW"/>
</dbReference>
<name>A0A4Y8MWR4_9BURK</name>
<dbReference type="InterPro" id="IPR050509">
    <property type="entry name" value="CoA-transferase_III"/>
</dbReference>
<comment type="caution">
    <text evidence="1">The sequence shown here is derived from an EMBL/GenBank/DDBJ whole genome shotgun (WGS) entry which is preliminary data.</text>
</comment>
<dbReference type="GeneID" id="97310888"/>
<accession>A0A4Y8MWR4</accession>
<dbReference type="PANTHER" id="PTHR48228:SF5">
    <property type="entry name" value="ALPHA-METHYLACYL-COA RACEMASE"/>
    <property type="match status" value="1"/>
</dbReference>
<dbReference type="AlphaFoldDB" id="A0A4Y8MWR4"/>